<accession>A0A8T0GD74</accession>
<protein>
    <recommendedName>
        <fullName evidence="5">Thioredoxin domain-containing protein</fullName>
    </recommendedName>
</protein>
<evidence type="ECO:0000256" key="1">
    <source>
        <dbReference type="ARBA" id="ARBA00023157"/>
    </source>
</evidence>
<dbReference type="SUPFAM" id="SSF52833">
    <property type="entry name" value="Thioredoxin-like"/>
    <property type="match status" value="1"/>
</dbReference>
<feature type="domain" description="Thioredoxin" evidence="5">
    <location>
        <begin position="67"/>
        <end position="202"/>
    </location>
</feature>
<dbReference type="Pfam" id="PF10961">
    <property type="entry name" value="SelK_SelG"/>
    <property type="match status" value="1"/>
</dbReference>
<dbReference type="GO" id="GO:0015035">
    <property type="term" value="F:protein-disulfide reductase activity"/>
    <property type="evidence" value="ECO:0007669"/>
    <property type="project" value="InterPro"/>
</dbReference>
<gene>
    <name evidence="6" type="ORF">KC19_11G123700</name>
</gene>
<dbReference type="CDD" id="cd02947">
    <property type="entry name" value="TRX_family"/>
    <property type="match status" value="1"/>
</dbReference>
<evidence type="ECO:0000259" key="5">
    <source>
        <dbReference type="PROSITE" id="PS51352"/>
    </source>
</evidence>
<dbReference type="FunFam" id="3.40.30.10:FF:000245">
    <property type="entry name" value="Thioredoxin"/>
    <property type="match status" value="1"/>
</dbReference>
<dbReference type="PANTHER" id="PTHR46115">
    <property type="entry name" value="THIOREDOXIN-LIKE PROTEIN 1"/>
    <property type="match status" value="1"/>
</dbReference>
<dbReference type="AlphaFoldDB" id="A0A8T0GD74"/>
<evidence type="ECO:0000313" key="7">
    <source>
        <dbReference type="Proteomes" id="UP000822688"/>
    </source>
</evidence>
<keyword evidence="7" id="KW-1185">Reference proteome</keyword>
<dbReference type="Pfam" id="PF00085">
    <property type="entry name" value="Thioredoxin"/>
    <property type="match status" value="1"/>
</dbReference>
<dbReference type="PRINTS" id="PR00421">
    <property type="entry name" value="THIOREDOXIN"/>
</dbReference>
<dbReference type="Gene3D" id="3.40.30.10">
    <property type="entry name" value="Glutaredoxin"/>
    <property type="match status" value="1"/>
</dbReference>
<keyword evidence="2" id="KW-0676">Redox-active center</keyword>
<evidence type="ECO:0000256" key="4">
    <source>
        <dbReference type="SAM" id="MobiDB-lite"/>
    </source>
</evidence>
<comment type="similarity">
    <text evidence="3">Belongs to the thioredoxin family. Plant F-type subfamily.</text>
</comment>
<dbReference type="PROSITE" id="PS00194">
    <property type="entry name" value="THIOREDOXIN_1"/>
    <property type="match status" value="1"/>
</dbReference>
<keyword evidence="1" id="KW-1015">Disulfide bond</keyword>
<evidence type="ECO:0000256" key="3">
    <source>
        <dbReference type="ARBA" id="ARBA00038337"/>
    </source>
</evidence>
<feature type="region of interest" description="Disordered" evidence="4">
    <location>
        <begin position="51"/>
        <end position="74"/>
    </location>
</feature>
<dbReference type="PROSITE" id="PS51352">
    <property type="entry name" value="THIOREDOXIN_2"/>
    <property type="match status" value="1"/>
</dbReference>
<sequence>MAYVQGGDVRGQRSPWRLSIIREMLLGLLNFVLAFFKTMFSLDAHENYGKAADNGRPGAPARPAGGARPGSTAPRGINNVHTLFGSSGASGDHGNVHSINSSRSWQTKVNEAKTARKVIVVDFTASWCGPCKLMAPVFAELSRKFGQLVFVKVDVDEVQEVAAQYGVRAMPTFLFIKDGQEIDKVVGADKNDLERKCSRYATSR</sequence>
<dbReference type="InterPro" id="IPR013766">
    <property type="entry name" value="Thioredoxin_domain"/>
</dbReference>
<comment type="caution">
    <text evidence="6">The sequence shown here is derived from an EMBL/GenBank/DDBJ whole genome shotgun (WGS) entry which is preliminary data.</text>
</comment>
<reference evidence="6 7" key="1">
    <citation type="submission" date="2020-06" db="EMBL/GenBank/DDBJ databases">
        <title>WGS assembly of Ceratodon purpureus strain R40.</title>
        <authorList>
            <person name="Carey S.B."/>
            <person name="Jenkins J."/>
            <person name="Shu S."/>
            <person name="Lovell J.T."/>
            <person name="Sreedasyam A."/>
            <person name="Maumus F."/>
            <person name="Tiley G.P."/>
            <person name="Fernandez-Pozo N."/>
            <person name="Barry K."/>
            <person name="Chen C."/>
            <person name="Wang M."/>
            <person name="Lipzen A."/>
            <person name="Daum C."/>
            <person name="Saski C.A."/>
            <person name="Payton A.C."/>
            <person name="Mcbreen J.C."/>
            <person name="Conrad R.E."/>
            <person name="Kollar L.M."/>
            <person name="Olsson S."/>
            <person name="Huttunen S."/>
            <person name="Landis J.B."/>
            <person name="Wickett N.J."/>
            <person name="Johnson M.G."/>
            <person name="Rensing S.A."/>
            <person name="Grimwood J."/>
            <person name="Schmutz J."/>
            <person name="Mcdaniel S.F."/>
        </authorList>
    </citation>
    <scope>NUCLEOTIDE SEQUENCE [LARGE SCALE GENOMIC DNA]</scope>
    <source>
        <strain evidence="6 7">R40</strain>
    </source>
</reference>
<dbReference type="InterPro" id="IPR036249">
    <property type="entry name" value="Thioredoxin-like_sf"/>
</dbReference>
<evidence type="ECO:0000256" key="2">
    <source>
        <dbReference type="ARBA" id="ARBA00023284"/>
    </source>
</evidence>
<dbReference type="InterPro" id="IPR005746">
    <property type="entry name" value="Thioredoxin"/>
</dbReference>
<dbReference type="InterPro" id="IPR024491">
    <property type="entry name" value="Se_SelK/SelG"/>
</dbReference>
<dbReference type="Proteomes" id="UP000822688">
    <property type="component" value="Chromosome 11"/>
</dbReference>
<dbReference type="EMBL" id="CM026432">
    <property type="protein sequence ID" value="KAG0557366.1"/>
    <property type="molecule type" value="Genomic_DNA"/>
</dbReference>
<name>A0A8T0GD74_CERPU</name>
<proteinExistence type="inferred from homology"/>
<evidence type="ECO:0000313" key="6">
    <source>
        <dbReference type="EMBL" id="KAG0557366.1"/>
    </source>
</evidence>
<organism evidence="6 7">
    <name type="scientific">Ceratodon purpureus</name>
    <name type="common">Fire moss</name>
    <name type="synonym">Dicranum purpureum</name>
    <dbReference type="NCBI Taxonomy" id="3225"/>
    <lineage>
        <taxon>Eukaryota</taxon>
        <taxon>Viridiplantae</taxon>
        <taxon>Streptophyta</taxon>
        <taxon>Embryophyta</taxon>
        <taxon>Bryophyta</taxon>
        <taxon>Bryophytina</taxon>
        <taxon>Bryopsida</taxon>
        <taxon>Dicranidae</taxon>
        <taxon>Pseudoditrichales</taxon>
        <taxon>Ditrichaceae</taxon>
        <taxon>Ceratodon</taxon>
    </lineage>
</organism>
<dbReference type="InterPro" id="IPR017937">
    <property type="entry name" value="Thioredoxin_CS"/>
</dbReference>
<feature type="compositionally biased region" description="Low complexity" evidence="4">
    <location>
        <begin position="55"/>
        <end position="74"/>
    </location>
</feature>
<dbReference type="NCBIfam" id="TIGR01068">
    <property type="entry name" value="thioredoxin"/>
    <property type="match status" value="1"/>
</dbReference>